<proteinExistence type="predicted"/>
<dbReference type="AlphaFoldDB" id="A0A9N9DKZ9"/>
<evidence type="ECO:0000313" key="2">
    <source>
        <dbReference type="Proteomes" id="UP000789375"/>
    </source>
</evidence>
<sequence>MVTNIKILKILKSCFSELPVIAHDVIDKKAFETDNPVIKLLAGDGGEN</sequence>
<name>A0A9N9DKZ9_FUNMO</name>
<comment type="caution">
    <text evidence="1">The sequence shown here is derived from an EMBL/GenBank/DDBJ whole genome shotgun (WGS) entry which is preliminary data.</text>
</comment>
<dbReference type="Proteomes" id="UP000789375">
    <property type="component" value="Unassembled WGS sequence"/>
</dbReference>
<reference evidence="1" key="1">
    <citation type="submission" date="2021-06" db="EMBL/GenBank/DDBJ databases">
        <authorList>
            <person name="Kallberg Y."/>
            <person name="Tangrot J."/>
            <person name="Rosling A."/>
        </authorList>
    </citation>
    <scope>NUCLEOTIDE SEQUENCE</scope>
    <source>
        <strain evidence="1">87-6 pot B 2015</strain>
    </source>
</reference>
<keyword evidence="2" id="KW-1185">Reference proteome</keyword>
<organism evidence="1 2">
    <name type="scientific">Funneliformis mosseae</name>
    <name type="common">Endomycorrhizal fungus</name>
    <name type="synonym">Glomus mosseae</name>
    <dbReference type="NCBI Taxonomy" id="27381"/>
    <lineage>
        <taxon>Eukaryota</taxon>
        <taxon>Fungi</taxon>
        <taxon>Fungi incertae sedis</taxon>
        <taxon>Mucoromycota</taxon>
        <taxon>Glomeromycotina</taxon>
        <taxon>Glomeromycetes</taxon>
        <taxon>Glomerales</taxon>
        <taxon>Glomeraceae</taxon>
        <taxon>Funneliformis</taxon>
    </lineage>
</organism>
<accession>A0A9N9DKZ9</accession>
<gene>
    <name evidence="1" type="ORF">FMOSSE_LOCUS10880</name>
</gene>
<evidence type="ECO:0000313" key="1">
    <source>
        <dbReference type="EMBL" id="CAG8638863.1"/>
    </source>
</evidence>
<dbReference type="EMBL" id="CAJVPP010003863">
    <property type="protein sequence ID" value="CAG8638863.1"/>
    <property type="molecule type" value="Genomic_DNA"/>
</dbReference>
<protein>
    <submittedName>
        <fullName evidence="1">2524_t:CDS:1</fullName>
    </submittedName>
</protein>